<dbReference type="InterPro" id="IPR050256">
    <property type="entry name" value="Glycosyltransferase_2"/>
</dbReference>
<evidence type="ECO:0000313" key="2">
    <source>
        <dbReference type="EMBL" id="SFT11654.1"/>
    </source>
</evidence>
<dbReference type="Gene3D" id="3.90.550.10">
    <property type="entry name" value="Spore Coat Polysaccharide Biosynthesis Protein SpsA, Chain A"/>
    <property type="match status" value="1"/>
</dbReference>
<dbReference type="GO" id="GO:0016757">
    <property type="term" value="F:glycosyltransferase activity"/>
    <property type="evidence" value="ECO:0007669"/>
    <property type="project" value="UniProtKB-KW"/>
</dbReference>
<sequence>MTSSVGNETSITNLKFSDDWDVPSFELAKYDDRRHAHALVIPVINEGERIRAQLMRIRDANLDVDVIVADGGSSDGSLEADFVSGAGVRAVLVKTGQGKLSAQLRMAYAWCLREGYEGIVTIDGNGKDGVDSVSDMVGKLLAGCDYVQGSRYLPSGVAENTPLERTIANRFIHAPVLSLAGRHWYTDTTNGFRAYSARYLMDPRVRPFRQVFESYELLFYLTVRAGQIGMKICHVPVQRIYPENAATPTKITGLKGKWDVLKQTFAVALGAYKP</sequence>
<evidence type="ECO:0000259" key="1">
    <source>
        <dbReference type="Pfam" id="PF00535"/>
    </source>
</evidence>
<name>A0A1I6VDP2_9RHOB</name>
<reference evidence="3" key="1">
    <citation type="submission" date="2016-10" db="EMBL/GenBank/DDBJ databases">
        <authorList>
            <person name="Varghese N."/>
            <person name="Submissions S."/>
        </authorList>
    </citation>
    <scope>NUCLEOTIDE SEQUENCE [LARGE SCALE GENOMIC DNA]</scope>
    <source>
        <strain evidence="3">DSM 23422</strain>
    </source>
</reference>
<dbReference type="EMBL" id="FPAJ01000006">
    <property type="protein sequence ID" value="SFT11654.1"/>
    <property type="molecule type" value="Genomic_DNA"/>
</dbReference>
<dbReference type="SUPFAM" id="SSF53448">
    <property type="entry name" value="Nucleotide-diphospho-sugar transferases"/>
    <property type="match status" value="1"/>
</dbReference>
<dbReference type="InterPro" id="IPR029044">
    <property type="entry name" value="Nucleotide-diphossugar_trans"/>
</dbReference>
<gene>
    <name evidence="2" type="ORF">SAMN04488040_3247</name>
</gene>
<evidence type="ECO:0000313" key="3">
    <source>
        <dbReference type="Proteomes" id="UP000199239"/>
    </source>
</evidence>
<dbReference type="AlphaFoldDB" id="A0A1I6VDP2"/>
<proteinExistence type="predicted"/>
<feature type="domain" description="Glycosyltransferase 2-like" evidence="1">
    <location>
        <begin position="39"/>
        <end position="196"/>
    </location>
</feature>
<accession>A0A1I6VDP2</accession>
<protein>
    <submittedName>
        <fullName evidence="2">Dolichol-phosphate mannosyltransferase</fullName>
    </submittedName>
</protein>
<dbReference type="InterPro" id="IPR001173">
    <property type="entry name" value="Glyco_trans_2-like"/>
</dbReference>
<keyword evidence="2" id="KW-0328">Glycosyltransferase</keyword>
<keyword evidence="2" id="KW-0808">Transferase</keyword>
<keyword evidence="3" id="KW-1185">Reference proteome</keyword>
<dbReference type="Pfam" id="PF00535">
    <property type="entry name" value="Glycos_transf_2"/>
    <property type="match status" value="1"/>
</dbReference>
<dbReference type="CDD" id="cd04179">
    <property type="entry name" value="DPM_DPG-synthase_like"/>
    <property type="match status" value="1"/>
</dbReference>
<dbReference type="PANTHER" id="PTHR48090">
    <property type="entry name" value="UNDECAPRENYL-PHOSPHATE 4-DEOXY-4-FORMAMIDO-L-ARABINOSE TRANSFERASE-RELATED"/>
    <property type="match status" value="1"/>
</dbReference>
<dbReference type="Proteomes" id="UP000199239">
    <property type="component" value="Unassembled WGS sequence"/>
</dbReference>
<organism evidence="2 3">
    <name type="scientific">Sulfitobacter marinus</name>
    <dbReference type="NCBI Taxonomy" id="394264"/>
    <lineage>
        <taxon>Bacteria</taxon>
        <taxon>Pseudomonadati</taxon>
        <taxon>Pseudomonadota</taxon>
        <taxon>Alphaproteobacteria</taxon>
        <taxon>Rhodobacterales</taxon>
        <taxon>Roseobacteraceae</taxon>
        <taxon>Sulfitobacter</taxon>
    </lineage>
</organism>
<dbReference type="STRING" id="394264.SAMN04488040_3247"/>